<keyword evidence="3" id="KW-0326">Glycosidase</keyword>
<evidence type="ECO:0000256" key="4">
    <source>
        <dbReference type="SAM" id="SignalP"/>
    </source>
</evidence>
<dbReference type="InterPro" id="IPR017853">
    <property type="entry name" value="GH"/>
</dbReference>
<evidence type="ECO:0000256" key="3">
    <source>
        <dbReference type="ARBA" id="ARBA00023295"/>
    </source>
</evidence>
<sequence>MMTTIQRPSRRQLTFVARLLAGMLSAVTLLAIPAPAYAADESIGVDFSVAGGAPAYRASGWIYGMTENASAPADHFYRDVKFRYMRAGGAQLGSPGGWVSGAYERRWNATLAQARRTIALGGQFIILPHDLWGADGAAISRFPGDNGDWSDYDAFLTRLINDVRAAGITVQWDIWNEPNLSLFWNRPQAQYFELWRRSYQRIRTAFPSHLIVGPSCACVPSTTHAWWNAYLDFVRAGNVIPDIVSWHSLPGDPVANVAAANATLDARGIPHPRPYQINEYGASNEQNPGDGSWYIARLERAGADGLRANWASAGNLHNDLGNLLVRNSAGQHLPKGEWWVYRFYASQTGQTVSVTPSVSYDAFATKATGVAKILVGGGGTTGNLAVSLRRLDTTSGIVQNNQVRAVVQRIPYNGGGAVQGPITVQNTVLTLSGNGITLNLPHTNADETFTVTLLPPSDGGFQSVAVAQHSQQCLDNTNLSTADGNVQQQFYCEGGDQQLWNFRPVAGVAGTYTLVNQHSAKCLEVSAASTADGAPISQRACAGGAQNQQFTLRKVTYAGNDPRDYQLVARHSGKCVDVSTISTAPKAPIHQWTCNPVGQASPLNQTWRLWGR</sequence>
<dbReference type="Pfam" id="PF14200">
    <property type="entry name" value="RicinB_lectin_2"/>
    <property type="match status" value="1"/>
</dbReference>
<feature type="chain" id="PRO_5045655807" evidence="4">
    <location>
        <begin position="39"/>
        <end position="612"/>
    </location>
</feature>
<dbReference type="InterPro" id="IPR035992">
    <property type="entry name" value="Ricin_B-like_lectins"/>
</dbReference>
<evidence type="ECO:0000313" key="7">
    <source>
        <dbReference type="Proteomes" id="UP001603978"/>
    </source>
</evidence>
<name>A0ABW7A8R7_9ACTN</name>
<keyword evidence="2" id="KW-0378">Hydrolase</keyword>
<feature type="signal peptide" evidence="4">
    <location>
        <begin position="1"/>
        <end position="38"/>
    </location>
</feature>
<keyword evidence="7" id="KW-1185">Reference proteome</keyword>
<evidence type="ECO:0000313" key="6">
    <source>
        <dbReference type="EMBL" id="MFG1702690.1"/>
    </source>
</evidence>
<evidence type="ECO:0000259" key="5">
    <source>
        <dbReference type="SMART" id="SM00458"/>
    </source>
</evidence>
<dbReference type="RefSeq" id="WP_393162683.1">
    <property type="nucleotide sequence ID" value="NZ_JBICRM010000003.1"/>
</dbReference>
<dbReference type="SUPFAM" id="SSF50370">
    <property type="entry name" value="Ricin B-like lectins"/>
    <property type="match status" value="1"/>
</dbReference>
<dbReference type="Gene3D" id="2.80.10.50">
    <property type="match status" value="3"/>
</dbReference>
<organism evidence="6 7">
    <name type="scientific">Nonomuraea marmarensis</name>
    <dbReference type="NCBI Taxonomy" id="3351344"/>
    <lineage>
        <taxon>Bacteria</taxon>
        <taxon>Bacillati</taxon>
        <taxon>Actinomycetota</taxon>
        <taxon>Actinomycetes</taxon>
        <taxon>Streptosporangiales</taxon>
        <taxon>Streptosporangiaceae</taxon>
        <taxon>Nonomuraea</taxon>
    </lineage>
</organism>
<feature type="domain" description="Ricin B lectin" evidence="5">
    <location>
        <begin position="459"/>
        <end position="610"/>
    </location>
</feature>
<proteinExistence type="inferred from homology"/>
<dbReference type="Proteomes" id="UP001603978">
    <property type="component" value="Unassembled WGS sequence"/>
</dbReference>
<dbReference type="SUPFAM" id="SSF51445">
    <property type="entry name" value="(Trans)glycosidases"/>
    <property type="match status" value="1"/>
</dbReference>
<protein>
    <submittedName>
        <fullName evidence="6">RICIN domain-containing protein</fullName>
    </submittedName>
</protein>
<comment type="similarity">
    <text evidence="1">Belongs to the glycosyl hydrolase 39 family.</text>
</comment>
<dbReference type="PROSITE" id="PS50231">
    <property type="entry name" value="RICIN_B_LECTIN"/>
    <property type="match status" value="1"/>
</dbReference>
<dbReference type="SMART" id="SM00458">
    <property type="entry name" value="RICIN"/>
    <property type="match status" value="1"/>
</dbReference>
<dbReference type="Pfam" id="PF01229">
    <property type="entry name" value="Glyco_hydro_39"/>
    <property type="match status" value="1"/>
</dbReference>
<reference evidence="6 7" key="1">
    <citation type="submission" date="2024-10" db="EMBL/GenBank/DDBJ databases">
        <authorList>
            <person name="Topkara A.R."/>
            <person name="Saygin H."/>
        </authorList>
    </citation>
    <scope>NUCLEOTIDE SEQUENCE [LARGE SCALE GENOMIC DNA]</scope>
    <source>
        <strain evidence="6 7">M3C6</strain>
    </source>
</reference>
<evidence type="ECO:0000256" key="1">
    <source>
        <dbReference type="ARBA" id="ARBA00008875"/>
    </source>
</evidence>
<dbReference type="EMBL" id="JBICRM010000003">
    <property type="protein sequence ID" value="MFG1702690.1"/>
    <property type="molecule type" value="Genomic_DNA"/>
</dbReference>
<dbReference type="InterPro" id="IPR049166">
    <property type="entry name" value="GH39_cat"/>
</dbReference>
<gene>
    <name evidence="6" type="ORF">ACFLIM_05815</name>
</gene>
<dbReference type="InterPro" id="IPR000772">
    <property type="entry name" value="Ricin_B_lectin"/>
</dbReference>
<comment type="caution">
    <text evidence="6">The sequence shown here is derived from an EMBL/GenBank/DDBJ whole genome shotgun (WGS) entry which is preliminary data.</text>
</comment>
<accession>A0ABW7A8R7</accession>
<evidence type="ECO:0000256" key="2">
    <source>
        <dbReference type="ARBA" id="ARBA00022801"/>
    </source>
</evidence>
<dbReference type="Gene3D" id="3.20.20.80">
    <property type="entry name" value="Glycosidases"/>
    <property type="match status" value="1"/>
</dbReference>
<keyword evidence="4" id="KW-0732">Signal</keyword>